<dbReference type="AlphaFoldDB" id="A0A4D4J2P3"/>
<dbReference type="EMBL" id="BJFL01000002">
    <property type="protein sequence ID" value="GDY29058.1"/>
    <property type="molecule type" value="Genomic_DNA"/>
</dbReference>
<gene>
    <name evidence="1" type="ORF">GTS_06910</name>
</gene>
<keyword evidence="2" id="KW-1185">Reference proteome</keyword>
<protein>
    <submittedName>
        <fullName evidence="1">Uncharacterized protein</fullName>
    </submittedName>
</protein>
<sequence>MVGGQFGAWRPDVRDLPGTVAGLFRMLPGPVTATAVAVADGCRAALTPHGLRRALDLAEPVLVGAAQRAGAGAPEMLAVLVAVKMVQQVLRHVAEQN</sequence>
<name>A0A4D4J2P3_9PSEU</name>
<evidence type="ECO:0000313" key="1">
    <source>
        <dbReference type="EMBL" id="GDY29058.1"/>
    </source>
</evidence>
<dbReference type="Proteomes" id="UP000298860">
    <property type="component" value="Unassembled WGS sequence"/>
</dbReference>
<evidence type="ECO:0000313" key="2">
    <source>
        <dbReference type="Proteomes" id="UP000298860"/>
    </source>
</evidence>
<proteinExistence type="predicted"/>
<dbReference type="RefSeq" id="WP_137812228.1">
    <property type="nucleotide sequence ID" value="NZ_BJFL01000002.1"/>
</dbReference>
<comment type="caution">
    <text evidence="1">The sequence shown here is derived from an EMBL/GenBank/DDBJ whole genome shotgun (WGS) entry which is preliminary data.</text>
</comment>
<organism evidence="1 2">
    <name type="scientific">Gandjariella thermophila</name>
    <dbReference type="NCBI Taxonomy" id="1931992"/>
    <lineage>
        <taxon>Bacteria</taxon>
        <taxon>Bacillati</taxon>
        <taxon>Actinomycetota</taxon>
        <taxon>Actinomycetes</taxon>
        <taxon>Pseudonocardiales</taxon>
        <taxon>Pseudonocardiaceae</taxon>
        <taxon>Gandjariella</taxon>
    </lineage>
</organism>
<reference evidence="2" key="1">
    <citation type="submission" date="2019-04" db="EMBL/GenBank/DDBJ databases">
        <title>Draft genome sequence of Pseudonocardiaceae bacterium SL3-2-4.</title>
        <authorList>
            <person name="Ningsih F."/>
            <person name="Yokota A."/>
            <person name="Sakai Y."/>
            <person name="Nanatani K."/>
            <person name="Yabe S."/>
            <person name="Oetari A."/>
            <person name="Sjamsuridzal W."/>
        </authorList>
    </citation>
    <scope>NUCLEOTIDE SEQUENCE [LARGE SCALE GENOMIC DNA]</scope>
    <source>
        <strain evidence="2">SL3-2-4</strain>
    </source>
</reference>
<accession>A0A4D4J2P3</accession>